<reference evidence="1 2" key="1">
    <citation type="submission" date="2019-04" db="EMBL/GenBank/DDBJ databases">
        <title>Step-wise assembly of the neonatal virome modulated by breast feeding.</title>
        <authorList>
            <person name="Liang G."/>
            <person name="Bushman F."/>
        </authorList>
    </citation>
    <scope>NUCLEOTIDE SEQUENCE [LARGE SCALE GENOMIC DNA]</scope>
    <source>
        <strain evidence="1 2">E3404</strain>
    </source>
</reference>
<accession>A0A6I4XGS7</accession>
<dbReference type="AlphaFoldDB" id="A0A6I4XGS7"/>
<dbReference type="EMBL" id="WVTI01000016">
    <property type="protein sequence ID" value="MXS27165.1"/>
    <property type="molecule type" value="Genomic_DNA"/>
</dbReference>
<organism evidence="1 2">
    <name type="scientific">Enterococcus gallinarum</name>
    <dbReference type="NCBI Taxonomy" id="1353"/>
    <lineage>
        <taxon>Bacteria</taxon>
        <taxon>Bacillati</taxon>
        <taxon>Bacillota</taxon>
        <taxon>Bacilli</taxon>
        <taxon>Lactobacillales</taxon>
        <taxon>Enterococcaceae</taxon>
        <taxon>Enterococcus</taxon>
    </lineage>
</organism>
<evidence type="ECO:0000313" key="1">
    <source>
        <dbReference type="EMBL" id="MXS27165.1"/>
    </source>
</evidence>
<evidence type="ECO:0000313" key="2">
    <source>
        <dbReference type="Proteomes" id="UP000439965"/>
    </source>
</evidence>
<comment type="caution">
    <text evidence="1">The sequence shown here is derived from an EMBL/GenBank/DDBJ whole genome shotgun (WGS) entry which is preliminary data.</text>
</comment>
<protein>
    <submittedName>
        <fullName evidence="1">Uncharacterized protein</fullName>
    </submittedName>
</protein>
<dbReference type="RefSeq" id="WP_005230865.1">
    <property type="nucleotide sequence ID" value="NZ_CABGTZ010000012.1"/>
</dbReference>
<proteinExistence type="predicted"/>
<sequence>MKKILITLIGFVSLTILFGNTLQAKADSLASIPTVEAKITSAEGVVGEGSTQTKVIEHKELAYLSKFSTVPALEEKKYETTIEVEYYFTPEESGSTSISPLSTNTGSANNGIAKSSITLTYWISGNTIKVEKCHGSWSKASTSSIIVSDRYVTYRGPNAQQTAWKYPTSNTFSYNTGWGYASQNTAGNGRAYMSAYTSISGMGRLFLEAALNL</sequence>
<gene>
    <name evidence="1" type="ORF">GTI89_13980</name>
</gene>
<name>A0A6I4XGS7_ENTGA</name>
<dbReference type="Proteomes" id="UP000439965">
    <property type="component" value="Unassembled WGS sequence"/>
</dbReference>